<keyword evidence="2" id="KW-1185">Reference proteome</keyword>
<keyword evidence="1" id="KW-0808">Transferase</keyword>
<dbReference type="AlphaFoldDB" id="A0A1N6UC74"/>
<dbReference type="Proteomes" id="UP000186953">
    <property type="component" value="Unassembled WGS sequence"/>
</dbReference>
<proteinExistence type="predicted"/>
<dbReference type="InterPro" id="IPR039470">
    <property type="entry name" value="Nuc_deoxyri_tr2"/>
</dbReference>
<dbReference type="EMBL" id="FTMA01000002">
    <property type="protein sequence ID" value="SIQ63245.1"/>
    <property type="molecule type" value="Genomic_DNA"/>
</dbReference>
<dbReference type="STRING" id="228959.SAMN05421797_102289"/>
<protein>
    <submittedName>
        <fullName evidence="1">Nucleoside 2-deoxyribosyltransferase like</fullName>
    </submittedName>
</protein>
<dbReference type="RefSeq" id="WP_076548255.1">
    <property type="nucleotide sequence ID" value="NZ_FTMA01000002.1"/>
</dbReference>
<name>A0A1N6UC74_9FLAO</name>
<sequence>MLYELKLYFTFALLLRKLIFMMYTSNDILPINKRNRRSIFLAGNMDHKQKGSWSAKVIAEFGTHDIFDPTHTHYHELNAAQMKQHIKWQLAALQQSDFILLNFLKNSKSPISFVALRKCIKWNSPMIICPKEIYISSDVHTHCKQYNTPIFSNIKEA</sequence>
<dbReference type="GO" id="GO:0016740">
    <property type="term" value="F:transferase activity"/>
    <property type="evidence" value="ECO:0007669"/>
    <property type="project" value="UniProtKB-KW"/>
</dbReference>
<dbReference type="Pfam" id="PF15891">
    <property type="entry name" value="Nuc_deoxyri_tr2"/>
    <property type="match status" value="1"/>
</dbReference>
<accession>A0A1N6UC74</accession>
<evidence type="ECO:0000313" key="1">
    <source>
        <dbReference type="EMBL" id="SIQ63245.1"/>
    </source>
</evidence>
<organism evidence="1 2">
    <name type="scientific">Maribacter ulvicola</name>
    <dbReference type="NCBI Taxonomy" id="228959"/>
    <lineage>
        <taxon>Bacteria</taxon>
        <taxon>Pseudomonadati</taxon>
        <taxon>Bacteroidota</taxon>
        <taxon>Flavobacteriia</taxon>
        <taxon>Flavobacteriales</taxon>
        <taxon>Flavobacteriaceae</taxon>
        <taxon>Maribacter</taxon>
    </lineage>
</organism>
<reference evidence="2" key="1">
    <citation type="submission" date="2017-01" db="EMBL/GenBank/DDBJ databases">
        <authorList>
            <person name="Varghese N."/>
            <person name="Submissions S."/>
        </authorList>
    </citation>
    <scope>NUCLEOTIDE SEQUENCE [LARGE SCALE GENOMIC DNA]</scope>
    <source>
        <strain evidence="2">DSM 15366</strain>
    </source>
</reference>
<dbReference type="Gene3D" id="3.40.50.450">
    <property type="match status" value="1"/>
</dbReference>
<evidence type="ECO:0000313" key="2">
    <source>
        <dbReference type="Proteomes" id="UP000186953"/>
    </source>
</evidence>
<gene>
    <name evidence="1" type="ORF">SAMN05421797_102289</name>
</gene>